<dbReference type="GO" id="GO:0042597">
    <property type="term" value="C:periplasmic space"/>
    <property type="evidence" value="ECO:0007669"/>
    <property type="project" value="InterPro"/>
</dbReference>
<dbReference type="InterPro" id="IPR008258">
    <property type="entry name" value="Transglycosylase_SLT_dom_1"/>
</dbReference>
<dbReference type="GO" id="GO:0004553">
    <property type="term" value="F:hydrolase activity, hydrolyzing O-glycosyl compounds"/>
    <property type="evidence" value="ECO:0007669"/>
    <property type="project" value="InterPro"/>
</dbReference>
<dbReference type="STRING" id="455.Ljam_1048"/>
<keyword evidence="8" id="KW-1185">Reference proteome</keyword>
<dbReference type="PANTHER" id="PTHR37423:SF5">
    <property type="entry name" value="SOLUBLE LYTIC MUREIN TRANSGLYCOSYLASE"/>
    <property type="match status" value="1"/>
</dbReference>
<dbReference type="Proteomes" id="UP000093336">
    <property type="component" value="Unassembled WGS sequence"/>
</dbReference>
<evidence type="ECO:0000259" key="4">
    <source>
        <dbReference type="Pfam" id="PF01464"/>
    </source>
</evidence>
<dbReference type="CDD" id="cd13401">
    <property type="entry name" value="Slt70-like"/>
    <property type="match status" value="1"/>
</dbReference>
<dbReference type="Pfam" id="PF01464">
    <property type="entry name" value="SLT"/>
    <property type="match status" value="1"/>
</dbReference>
<dbReference type="InterPro" id="IPR008939">
    <property type="entry name" value="Lytic_TGlycosylase_superhlx_U"/>
</dbReference>
<comment type="caution">
    <text evidence="5">The sequence shown here is derived from an EMBL/GenBank/DDBJ whole genome shotgun (WGS) entry which is preliminary data.</text>
</comment>
<evidence type="ECO:0000313" key="5">
    <source>
        <dbReference type="EMBL" id="KTD06853.1"/>
    </source>
</evidence>
<dbReference type="SUPFAM" id="SSF48435">
    <property type="entry name" value="Bacterial muramidases"/>
    <property type="match status" value="1"/>
</dbReference>
<dbReference type="PATRIC" id="fig|455.5.peg.1111"/>
<dbReference type="Gene3D" id="1.10.530.10">
    <property type="match status" value="1"/>
</dbReference>
<dbReference type="Proteomes" id="UP000054715">
    <property type="component" value="Unassembled WGS sequence"/>
</dbReference>
<evidence type="ECO:0000256" key="2">
    <source>
        <dbReference type="ARBA" id="ARBA00022729"/>
    </source>
</evidence>
<name>A0A0W0UG46_9GAMM</name>
<evidence type="ECO:0000313" key="6">
    <source>
        <dbReference type="EMBL" id="OCH97598.1"/>
    </source>
</evidence>
<reference evidence="5 7" key="1">
    <citation type="submission" date="2015-11" db="EMBL/GenBank/DDBJ databases">
        <title>Genomic analysis of 38 Legionella species identifies large and diverse effector repertoires.</title>
        <authorList>
            <person name="Burstein D."/>
            <person name="Amaro F."/>
            <person name="Zusman T."/>
            <person name="Lifshitz Z."/>
            <person name="Cohen O."/>
            <person name="Gilbert J.A."/>
            <person name="Pupko T."/>
            <person name="Shuman H.A."/>
            <person name="Segal G."/>
        </authorList>
    </citation>
    <scope>NUCLEOTIDE SEQUENCE [LARGE SCALE GENOMIC DNA]</scope>
    <source>
        <strain evidence="5 7">JA-26-G1-E2</strain>
    </source>
</reference>
<dbReference type="EMBL" id="LYOZ01000030">
    <property type="protein sequence ID" value="OCH97598.1"/>
    <property type="molecule type" value="Genomic_DNA"/>
</dbReference>
<evidence type="ECO:0000256" key="3">
    <source>
        <dbReference type="SAM" id="SignalP"/>
    </source>
</evidence>
<accession>A0A0W0UG46</accession>
<reference evidence="6 8" key="2">
    <citation type="submission" date="2016-05" db="EMBL/GenBank/DDBJ databases">
        <authorList>
            <person name="Prochazka B."/>
            <person name="Indra A."/>
            <person name="Hasenberger P."/>
            <person name="Blaschitz M."/>
            <person name="Wagner L."/>
            <person name="Wewalka G."/>
            <person name="Sorschag S."/>
            <person name="Schmid D."/>
            <person name="Ruppitsch W."/>
        </authorList>
    </citation>
    <scope>NUCLEOTIDE SEQUENCE [LARGE SCALE GENOMIC DNA]</scope>
    <source>
        <strain evidence="6 8">974010_12</strain>
    </source>
</reference>
<feature type="domain" description="Transglycosylase SLT" evidence="4">
    <location>
        <begin position="438"/>
        <end position="551"/>
    </location>
</feature>
<dbReference type="Gene3D" id="1.25.20.10">
    <property type="entry name" value="Bacterial muramidases"/>
    <property type="match status" value="1"/>
</dbReference>
<comment type="similarity">
    <text evidence="1">Belongs to the transglycosylase Slt family.</text>
</comment>
<dbReference type="InterPro" id="IPR023346">
    <property type="entry name" value="Lysozyme-like_dom_sf"/>
</dbReference>
<dbReference type="OrthoDB" id="92254at2"/>
<gene>
    <name evidence="6" type="ORF">A8135_13985</name>
    <name evidence="5" type="ORF">Ljam_1048</name>
</gene>
<organism evidence="5 7">
    <name type="scientific">Legionella jamestowniensis</name>
    <dbReference type="NCBI Taxonomy" id="455"/>
    <lineage>
        <taxon>Bacteria</taxon>
        <taxon>Pseudomonadati</taxon>
        <taxon>Pseudomonadota</taxon>
        <taxon>Gammaproteobacteria</taxon>
        <taxon>Legionellales</taxon>
        <taxon>Legionellaceae</taxon>
        <taxon>Legionella</taxon>
    </lineage>
</organism>
<sequence length="595" mass="69144">MKKILLTGCLVTSLAFAAHAFSGEDYMNRFAAYTEWSQNLPENPGPDFFAFIDSDTPLAQKLRAKWLYRLAQNKDWANYTKHYKPSEDISLQCYALIADYQQGKQSEALNAAKPLWLTGHSQPPACNALFNLLLKDPGFDEDLLTKRIYLALDERNVGLARYLLKQYKSPRLKEAQLLTDIYQNPTRISQLEPGDLQDALYLFGLKRMVSTNINEAIKLSQTEKTKKMLNVPQQQNFLVHLVIYKAMRNHEDTRSWFSKINPAYYNEVLLDWQIRFALKQHRWAEVERLIHYSKEKEDPCWQYWLARALEAQGQKTKAHEIYQSLAKTRNYYGFLASLRLNKAPSFENESPVSDLSILKPYQPFTTTIKSLYQTRQSLQASRLLNDFVSELPKEDKSALAYWIATDLQWHGKSVYLSNTEDLNNQLMLRFPLAYRTTVSEYAKNYSIPQEFIYAIIRQESAFRDDVVSPAGARGLMQLMPATASAVAKREKIPYGDKEQLFSSQKNINIGVAYLKQLAARYNHPVLMAAAYNAGPRQVNYWLKNHPPKQIDIWVETLPWRETRNYLKNVIAFYAVYQYRLQAKPDLNKFLKPLWQ</sequence>
<feature type="signal peptide" evidence="3">
    <location>
        <begin position="1"/>
        <end position="20"/>
    </location>
</feature>
<evidence type="ECO:0000313" key="7">
    <source>
        <dbReference type="Proteomes" id="UP000054715"/>
    </source>
</evidence>
<dbReference type="SUPFAM" id="SSF53955">
    <property type="entry name" value="Lysozyme-like"/>
    <property type="match status" value="1"/>
</dbReference>
<feature type="chain" id="PRO_5006914057" evidence="3">
    <location>
        <begin position="21"/>
        <end position="595"/>
    </location>
</feature>
<keyword evidence="2 3" id="KW-0732">Signal</keyword>
<proteinExistence type="inferred from homology"/>
<dbReference type="PANTHER" id="PTHR37423">
    <property type="entry name" value="SOLUBLE LYTIC MUREIN TRANSGLYCOSYLASE-RELATED"/>
    <property type="match status" value="1"/>
</dbReference>
<evidence type="ECO:0000313" key="8">
    <source>
        <dbReference type="Proteomes" id="UP000093336"/>
    </source>
</evidence>
<dbReference type="AlphaFoldDB" id="A0A0W0UG46"/>
<protein>
    <submittedName>
        <fullName evidence="5 6">Lytic murein transglycosylase</fullName>
    </submittedName>
</protein>
<dbReference type="RefSeq" id="WP_058449082.1">
    <property type="nucleotide sequence ID" value="NZ_CAAAJF010000009.1"/>
</dbReference>
<dbReference type="EMBL" id="LNYG01000013">
    <property type="protein sequence ID" value="KTD06853.1"/>
    <property type="molecule type" value="Genomic_DNA"/>
</dbReference>
<evidence type="ECO:0000256" key="1">
    <source>
        <dbReference type="ARBA" id="ARBA00007734"/>
    </source>
</evidence>